<dbReference type="RefSeq" id="WP_016886932.1">
    <property type="nucleotide sequence ID" value="NZ_CP014951.1"/>
</dbReference>
<gene>
    <name evidence="1" type="ORF">ERS075527_04505</name>
    <name evidence="2" type="ORF">ERS075579_04833</name>
</gene>
<evidence type="ECO:0000313" key="1">
    <source>
        <dbReference type="EMBL" id="CPT60201.1"/>
    </source>
</evidence>
<name>A0A0U0ZTI4_9MYCO</name>
<evidence type="ECO:0008006" key="5">
    <source>
        <dbReference type="Google" id="ProtNLM"/>
    </source>
</evidence>
<reference evidence="2 4" key="2">
    <citation type="submission" date="2015-03" db="EMBL/GenBank/DDBJ databases">
        <authorList>
            <person name="Murphy D."/>
        </authorList>
    </citation>
    <scope>NUCLEOTIDE SEQUENCE [LARGE SCALE GENOMIC DNA]</scope>
    <source>
        <strain evidence="2 4">PAP088</strain>
    </source>
</reference>
<dbReference type="EMBL" id="CSUW01000012">
    <property type="protein sequence ID" value="CPT60201.1"/>
    <property type="molecule type" value="Genomic_DNA"/>
</dbReference>
<protein>
    <recommendedName>
        <fullName evidence="5">PE family protein</fullName>
    </recommendedName>
</protein>
<dbReference type="AlphaFoldDB" id="A0A0U0ZTI4"/>
<dbReference type="Proteomes" id="UP000045782">
    <property type="component" value="Unassembled WGS sequence"/>
</dbReference>
<organism evidence="2 4">
    <name type="scientific">Mycobacteroides abscessus</name>
    <dbReference type="NCBI Taxonomy" id="36809"/>
    <lineage>
        <taxon>Bacteria</taxon>
        <taxon>Bacillati</taxon>
        <taxon>Actinomycetota</taxon>
        <taxon>Actinomycetes</taxon>
        <taxon>Mycobacteriales</taxon>
        <taxon>Mycobacteriaceae</taxon>
        <taxon>Mycobacteroides</taxon>
    </lineage>
</organism>
<dbReference type="EMBL" id="CSWP01000012">
    <property type="protein sequence ID" value="CPV70633.1"/>
    <property type="molecule type" value="Genomic_DNA"/>
</dbReference>
<evidence type="ECO:0000313" key="2">
    <source>
        <dbReference type="EMBL" id="CPV70633.1"/>
    </source>
</evidence>
<accession>A0A0U0ZTI4</accession>
<dbReference type="Proteomes" id="UP000038487">
    <property type="component" value="Unassembled WGS sequence"/>
</dbReference>
<proteinExistence type="predicted"/>
<evidence type="ECO:0000313" key="4">
    <source>
        <dbReference type="Proteomes" id="UP000045782"/>
    </source>
</evidence>
<reference evidence="1 3" key="1">
    <citation type="submission" date="2015-03" db="EMBL/GenBank/DDBJ databases">
        <authorList>
            <consortium name="Pathogen Informatics"/>
            <person name="Murphy D."/>
        </authorList>
    </citation>
    <scope>NUCLEOTIDE SEQUENCE [LARGE SCALE GENOMIC DNA]</scope>
    <source>
        <strain evidence="1 3">PAP036</strain>
    </source>
</reference>
<sequence>MTSAITGVSSFADVVGQVGGLVAETTGFTAASSSATAIAAACTPPGNDADSVQATAQNAATTAEFIAMLGAGIEQLGERAAETTTENVAFEALGTAGSAAIAAI</sequence>
<evidence type="ECO:0000313" key="3">
    <source>
        <dbReference type="Proteomes" id="UP000038487"/>
    </source>
</evidence>